<name>A0AAE0E697_9ROSI</name>
<evidence type="ECO:0000256" key="1">
    <source>
        <dbReference type="SAM" id="MobiDB-lite"/>
    </source>
</evidence>
<proteinExistence type="predicted"/>
<evidence type="ECO:0000313" key="3">
    <source>
        <dbReference type="Proteomes" id="UP001281410"/>
    </source>
</evidence>
<accession>A0AAE0E697</accession>
<reference evidence="2" key="1">
    <citation type="journal article" date="2023" name="Plant J.">
        <title>Genome sequences and population genomics provide insights into the demographic history, inbreeding, and mutation load of two 'living fossil' tree species of Dipteronia.</title>
        <authorList>
            <person name="Feng Y."/>
            <person name="Comes H.P."/>
            <person name="Chen J."/>
            <person name="Zhu S."/>
            <person name="Lu R."/>
            <person name="Zhang X."/>
            <person name="Li P."/>
            <person name="Qiu J."/>
            <person name="Olsen K.M."/>
            <person name="Qiu Y."/>
        </authorList>
    </citation>
    <scope>NUCLEOTIDE SEQUENCE</scope>
    <source>
        <strain evidence="2">NBL</strain>
    </source>
</reference>
<gene>
    <name evidence="2" type="ORF">Dsin_017140</name>
</gene>
<keyword evidence="3" id="KW-1185">Reference proteome</keyword>
<protein>
    <submittedName>
        <fullName evidence="2">Uncharacterized protein</fullName>
    </submittedName>
</protein>
<organism evidence="2 3">
    <name type="scientific">Dipteronia sinensis</name>
    <dbReference type="NCBI Taxonomy" id="43782"/>
    <lineage>
        <taxon>Eukaryota</taxon>
        <taxon>Viridiplantae</taxon>
        <taxon>Streptophyta</taxon>
        <taxon>Embryophyta</taxon>
        <taxon>Tracheophyta</taxon>
        <taxon>Spermatophyta</taxon>
        <taxon>Magnoliopsida</taxon>
        <taxon>eudicotyledons</taxon>
        <taxon>Gunneridae</taxon>
        <taxon>Pentapetalae</taxon>
        <taxon>rosids</taxon>
        <taxon>malvids</taxon>
        <taxon>Sapindales</taxon>
        <taxon>Sapindaceae</taxon>
        <taxon>Hippocastanoideae</taxon>
        <taxon>Acereae</taxon>
        <taxon>Dipteronia</taxon>
    </lineage>
</organism>
<sequence>MTLHGSPMLPPSFGNLPNYSGDASMVTLSIPSTHGRTSNGRSKGNSLQPTPIRRPAAASVASSKRDTFPDYINDFFTLILEIEDMSDKDKLFFFMDGLKEWARVELESWNVQDLDAAITAVDSYRPHQGQGKD</sequence>
<comment type="caution">
    <text evidence="2">The sequence shown here is derived from an EMBL/GenBank/DDBJ whole genome shotgun (WGS) entry which is preliminary data.</text>
</comment>
<evidence type="ECO:0000313" key="2">
    <source>
        <dbReference type="EMBL" id="KAK3212434.1"/>
    </source>
</evidence>
<dbReference type="EMBL" id="JANJYJ010000005">
    <property type="protein sequence ID" value="KAK3212434.1"/>
    <property type="molecule type" value="Genomic_DNA"/>
</dbReference>
<feature type="compositionally biased region" description="Polar residues" evidence="1">
    <location>
        <begin position="30"/>
        <end position="49"/>
    </location>
</feature>
<dbReference type="Proteomes" id="UP001281410">
    <property type="component" value="Unassembled WGS sequence"/>
</dbReference>
<dbReference type="AlphaFoldDB" id="A0AAE0E697"/>
<feature type="region of interest" description="Disordered" evidence="1">
    <location>
        <begin position="30"/>
        <end position="63"/>
    </location>
</feature>